<evidence type="ECO:0000256" key="1">
    <source>
        <dbReference type="ARBA" id="ARBA00004117"/>
    </source>
</evidence>
<dbReference type="EMBL" id="JAUFRC010000001">
    <property type="protein sequence ID" value="MDN3713200.1"/>
    <property type="molecule type" value="Genomic_DNA"/>
</dbReference>
<comment type="caution">
    <text evidence="3">The sequence shown here is derived from an EMBL/GenBank/DDBJ whole genome shotgun (WGS) entry which is preliminary data.</text>
</comment>
<evidence type="ECO:0000313" key="3">
    <source>
        <dbReference type="EMBL" id="MDN3713200.1"/>
    </source>
</evidence>
<dbReference type="RefSeq" id="WP_377685082.1">
    <property type="nucleotide sequence ID" value="NZ_JBHMDZ010000006.1"/>
</dbReference>
<keyword evidence="4" id="KW-1185">Reference proteome</keyword>
<sequence length="129" mass="13871">MFDKIETLRMAEKLIAHGTQRQKLIAANVANADTPGFKANDLAGFAQSYGHAPATELRASNPRHIAGGSWGMGAPRTISAGGEPAPNGNTVSLEDEVFRIADARREFDLALTITKTSLSLMRSSIGRRY</sequence>
<dbReference type="InterPro" id="IPR001444">
    <property type="entry name" value="Flag_bb_rod_N"/>
</dbReference>
<protein>
    <submittedName>
        <fullName evidence="3">FlgB family protein</fullName>
    </submittedName>
</protein>
<dbReference type="Proteomes" id="UP001243846">
    <property type="component" value="Unassembled WGS sequence"/>
</dbReference>
<evidence type="ECO:0000313" key="4">
    <source>
        <dbReference type="Proteomes" id="UP001243846"/>
    </source>
</evidence>
<dbReference type="NCBIfam" id="NF009270">
    <property type="entry name" value="PRK12627.1"/>
    <property type="match status" value="1"/>
</dbReference>
<proteinExistence type="predicted"/>
<dbReference type="Pfam" id="PF00460">
    <property type="entry name" value="Flg_bb_rod"/>
    <property type="match status" value="1"/>
</dbReference>
<comment type="subcellular location">
    <subcellularLocation>
        <location evidence="1">Bacterial flagellum basal body</location>
    </subcellularLocation>
</comment>
<name>A0ABT8DCN4_9RHOB</name>
<evidence type="ECO:0000259" key="2">
    <source>
        <dbReference type="Pfam" id="PF00460"/>
    </source>
</evidence>
<organism evidence="3 4">
    <name type="scientific">Paracoccus cavernae</name>
    <dbReference type="NCBI Taxonomy" id="1571207"/>
    <lineage>
        <taxon>Bacteria</taxon>
        <taxon>Pseudomonadati</taxon>
        <taxon>Pseudomonadota</taxon>
        <taxon>Alphaproteobacteria</taxon>
        <taxon>Rhodobacterales</taxon>
        <taxon>Paracoccaceae</taxon>
        <taxon>Paracoccus</taxon>
    </lineage>
</organism>
<feature type="domain" description="Flagellar basal body rod protein N-terminal" evidence="2">
    <location>
        <begin position="20"/>
        <end position="38"/>
    </location>
</feature>
<reference evidence="4" key="1">
    <citation type="journal article" date="2019" name="Int. J. Syst. Evol. Microbiol.">
        <title>The Global Catalogue of Microorganisms (GCM) 10K type strain sequencing project: providing services to taxonomists for standard genome sequencing and annotation.</title>
        <authorList>
            <consortium name="The Broad Institute Genomics Platform"/>
            <consortium name="The Broad Institute Genome Sequencing Center for Infectious Disease"/>
            <person name="Wu L."/>
            <person name="Ma J."/>
        </authorList>
    </citation>
    <scope>NUCLEOTIDE SEQUENCE [LARGE SCALE GENOMIC DNA]</scope>
    <source>
        <strain evidence="4">CECT 8482</strain>
    </source>
</reference>
<gene>
    <name evidence="3" type="ORF">QWZ10_18315</name>
</gene>
<accession>A0ABT8DCN4</accession>